<dbReference type="RefSeq" id="WP_271635449.1">
    <property type="nucleotide sequence ID" value="NZ_CP094970.1"/>
</dbReference>
<feature type="chain" id="PRO_5041229850" evidence="1">
    <location>
        <begin position="34"/>
        <end position="672"/>
    </location>
</feature>
<evidence type="ECO:0000256" key="1">
    <source>
        <dbReference type="SAM" id="SignalP"/>
    </source>
</evidence>
<organism evidence="2 3">
    <name type="scientific">Solicola gregarius</name>
    <dbReference type="NCBI Taxonomy" id="2908642"/>
    <lineage>
        <taxon>Bacteria</taxon>
        <taxon>Bacillati</taxon>
        <taxon>Actinomycetota</taxon>
        <taxon>Actinomycetes</taxon>
        <taxon>Propionibacteriales</taxon>
        <taxon>Nocardioidaceae</taxon>
        <taxon>Solicola</taxon>
    </lineage>
</organism>
<dbReference type="InterPro" id="IPR011047">
    <property type="entry name" value="Quinoprotein_ADH-like_sf"/>
</dbReference>
<dbReference type="Proteomes" id="UP001164390">
    <property type="component" value="Chromosome"/>
</dbReference>
<keyword evidence="3" id="KW-1185">Reference proteome</keyword>
<gene>
    <name evidence="2" type="ORF">L0C25_05565</name>
</gene>
<protein>
    <submittedName>
        <fullName evidence="2">Uncharacterized protein</fullName>
    </submittedName>
</protein>
<dbReference type="KEGG" id="sgrg:L0C25_05565"/>
<dbReference type="EMBL" id="CP094970">
    <property type="protein sequence ID" value="UYM06542.1"/>
    <property type="molecule type" value="Genomic_DNA"/>
</dbReference>
<proteinExistence type="predicted"/>
<keyword evidence="1" id="KW-0732">Signal</keyword>
<accession>A0AA46TKH1</accession>
<name>A0AA46TKH1_9ACTN</name>
<evidence type="ECO:0000313" key="3">
    <source>
        <dbReference type="Proteomes" id="UP001164390"/>
    </source>
</evidence>
<evidence type="ECO:0000313" key="2">
    <source>
        <dbReference type="EMBL" id="UYM06542.1"/>
    </source>
</evidence>
<feature type="signal peptide" evidence="1">
    <location>
        <begin position="1"/>
        <end position="33"/>
    </location>
</feature>
<dbReference type="SUPFAM" id="SSF50998">
    <property type="entry name" value="Quinoprotein alcohol dehydrogenase-like"/>
    <property type="match status" value="1"/>
</dbReference>
<sequence>MRQMYVAHGPIRSASLVVVLAVTIAVVPGPADADSADARSTVGDVPARTTPAVRNGSVNAIAIVGGTVVIGGTFKRVANRGKSRALKRRFITAFDRRTGRVVRRFHPRLNGPVTSLARVPGRRAVYVGGEFTKVNGHRGSHVTRLRLGSGRRAARFRPRRFDGNVRALETSRGLLYVGGQFKNVGRAKRRGLVALNGRTGRTTRKVRFGVSGTLGGLHGHPKGRTGILAMDVSPNGKRMLVAGNFNKIGRRHRAQLAQIRLGHPARVLPWGTRRYRARCGVKWDTYMRAVAYAPSGRFFVVAATGGPHEGSLCDAVARFRSGGRSAKHQPRWVNATGGDTLLSADVSRTAVYVGGHQRWMNNPYAKDRARPGAVPRPSLAALDPRTGIPLRWNPGRNPRGVGVSALLVNGDGLWVGGDTKWIGNRQYRRPRIALLPRRPGLSLPRGRQTQLPGTVFQLGAKRRDDSNVVAVAFTGGRTTRAAGVDIHGLKRVGSIRAAFVADGRLVYATRNGSLHRRRFRMTKVGAASRMDPYHDPVWSKVSTGVGETYRGRDSGLRHDLRSATSMFYSSGRLYYSMRGKRHLYWRAFSLDSGASHPQRRIARSSIRWSKVVGAFRSGRDLYIARRNGGRLLRVRFAHGSVRGRPRAIEGAQAHGVRWNNRANVVYGNKFPE</sequence>
<dbReference type="AlphaFoldDB" id="A0AA46TKH1"/>
<reference evidence="2" key="1">
    <citation type="submission" date="2022-01" db="EMBL/GenBank/DDBJ databases">
        <title>Nocardioidaceae gen. sp. A5X3R13.</title>
        <authorList>
            <person name="Lopez Marin M.A."/>
            <person name="Uhlik O."/>
        </authorList>
    </citation>
    <scope>NUCLEOTIDE SEQUENCE</scope>
    <source>
        <strain evidence="2">A5X3R13</strain>
    </source>
</reference>